<reference evidence="2 3" key="1">
    <citation type="submission" date="2014-11" db="EMBL/GenBank/DDBJ databases">
        <authorList>
            <person name="Zhu J."/>
            <person name="Qi W."/>
            <person name="Song R."/>
        </authorList>
    </citation>
    <scope>NUCLEOTIDE SEQUENCE [LARGE SCALE GENOMIC DNA]</scope>
</reference>
<feature type="region of interest" description="Disordered" evidence="1">
    <location>
        <begin position="115"/>
        <end position="143"/>
    </location>
</feature>
<dbReference type="AlphaFoldDB" id="A0A0G4GG57"/>
<proteinExistence type="predicted"/>
<name>A0A0G4GG57_VITBC</name>
<dbReference type="EMBL" id="CDMY01000656">
    <property type="protein sequence ID" value="CEM28598.1"/>
    <property type="molecule type" value="Genomic_DNA"/>
</dbReference>
<evidence type="ECO:0000256" key="1">
    <source>
        <dbReference type="SAM" id="MobiDB-lite"/>
    </source>
</evidence>
<gene>
    <name evidence="2" type="ORF">Vbra_17714</name>
</gene>
<protein>
    <submittedName>
        <fullName evidence="2">Uncharacterized protein</fullName>
    </submittedName>
</protein>
<evidence type="ECO:0000313" key="3">
    <source>
        <dbReference type="Proteomes" id="UP000041254"/>
    </source>
</evidence>
<organism evidence="2 3">
    <name type="scientific">Vitrella brassicaformis (strain CCMP3155)</name>
    <dbReference type="NCBI Taxonomy" id="1169540"/>
    <lineage>
        <taxon>Eukaryota</taxon>
        <taxon>Sar</taxon>
        <taxon>Alveolata</taxon>
        <taxon>Colpodellida</taxon>
        <taxon>Vitrellaceae</taxon>
        <taxon>Vitrella</taxon>
    </lineage>
</organism>
<keyword evidence="3" id="KW-1185">Reference proteome</keyword>
<dbReference type="Proteomes" id="UP000041254">
    <property type="component" value="Unassembled WGS sequence"/>
</dbReference>
<dbReference type="VEuPathDB" id="CryptoDB:Vbra_17714"/>
<dbReference type="InParanoid" id="A0A0G4GG57"/>
<dbReference type="PhylomeDB" id="A0A0G4GG57"/>
<accession>A0A0G4GG57</accession>
<sequence length="143" mass="16075">MYRNLEHLVRPPYECPLDPGNLRYFQWRYGDDSTPTLTFDLTGFISAGYFRTVGDLKTSLYNDRLLTGATGPGDVQFIGHENAQDSDAIEKEFGDEGKSKENPFIVKLLQPLPKRSEVFSPKEHVDTQETAARHHSSPEGGEA</sequence>
<evidence type="ECO:0000313" key="2">
    <source>
        <dbReference type="EMBL" id="CEM28598.1"/>
    </source>
</evidence>
<feature type="compositionally biased region" description="Basic and acidic residues" evidence="1">
    <location>
        <begin position="115"/>
        <end position="127"/>
    </location>
</feature>